<accession>A0ABS1KZG6</accession>
<comment type="caution">
    <text evidence="3">The sequence shown here is derived from an EMBL/GenBank/DDBJ whole genome shotgun (WGS) entry which is preliminary data.</text>
</comment>
<proteinExistence type="predicted"/>
<reference evidence="3 4" key="1">
    <citation type="submission" date="2021-01" db="EMBL/GenBank/DDBJ databases">
        <title>Chryseolinea sp. Jin1 Genome sequencing and assembly.</title>
        <authorList>
            <person name="Kim I."/>
        </authorList>
    </citation>
    <scope>NUCLEOTIDE SEQUENCE [LARGE SCALE GENOMIC DNA]</scope>
    <source>
        <strain evidence="3 4">Jin1</strain>
    </source>
</reference>
<dbReference type="EMBL" id="JAERRB010000013">
    <property type="protein sequence ID" value="MBL0744854.1"/>
    <property type="molecule type" value="Genomic_DNA"/>
</dbReference>
<evidence type="ECO:0000259" key="2">
    <source>
        <dbReference type="Pfam" id="PF03432"/>
    </source>
</evidence>
<feature type="domain" description="MobA/VirD2-like nuclease" evidence="2">
    <location>
        <begin position="17"/>
        <end position="151"/>
    </location>
</feature>
<dbReference type="InterPro" id="IPR005094">
    <property type="entry name" value="Endonuclease_MobA/VirD2"/>
</dbReference>
<sequence>MVAKIISGKNMRGALNYNEQKVQEGKAECIQANLFKGEASELGFNDKLDRFQDLHQHNTRTKTNTLHISLNFDPGEKLDVDTLNGIARAYMDRIGFGNQPYLVYQHHDAAHPHVHILTTLIQENGKRIPIHYLGKNQSETARKAIEKEFQLVEASGKTKRSLDVRPVDIEKVIYGKSESRRGISNVVSVVTRSYRYSSIPELNAVLGLYNVRAERGKEHSKMFERKGLLYSIIDGRGNCVGIPVKASALYGKPTLAFLEKQFKLNDVLKQPLKNGIRETIDNAIALGVTDKNGLMKVLSEKGIVALFRSNAEGRIYGLTFVDTRRQVVFNGSDLGKSYSASSILSRIATHTDSAKPFRPGFTTRTVSSGKPHAPSQSPPGTSPSGILKGIVTADDVDRSSPEAALRLGKKRRKRRRRSL</sequence>
<gene>
    <name evidence="3" type="ORF">JI741_26710</name>
</gene>
<protein>
    <submittedName>
        <fullName evidence="3">Relaxase/mobilization nuclease domain-containing protein</fullName>
    </submittedName>
</protein>
<evidence type="ECO:0000313" key="3">
    <source>
        <dbReference type="EMBL" id="MBL0744854.1"/>
    </source>
</evidence>
<organism evidence="3 4">
    <name type="scientific">Chryseolinea lacunae</name>
    <dbReference type="NCBI Taxonomy" id="2801331"/>
    <lineage>
        <taxon>Bacteria</taxon>
        <taxon>Pseudomonadati</taxon>
        <taxon>Bacteroidota</taxon>
        <taxon>Cytophagia</taxon>
        <taxon>Cytophagales</taxon>
        <taxon>Fulvivirgaceae</taxon>
        <taxon>Chryseolinea</taxon>
    </lineage>
</organism>
<evidence type="ECO:0000313" key="4">
    <source>
        <dbReference type="Proteomes" id="UP000613030"/>
    </source>
</evidence>
<dbReference type="Proteomes" id="UP000613030">
    <property type="component" value="Unassembled WGS sequence"/>
</dbReference>
<dbReference type="RefSeq" id="WP_202014818.1">
    <property type="nucleotide sequence ID" value="NZ_JAERRB010000013.1"/>
</dbReference>
<name>A0ABS1KZG6_9BACT</name>
<dbReference type="Pfam" id="PF03432">
    <property type="entry name" value="Relaxase"/>
    <property type="match status" value="1"/>
</dbReference>
<evidence type="ECO:0000256" key="1">
    <source>
        <dbReference type="SAM" id="MobiDB-lite"/>
    </source>
</evidence>
<feature type="compositionally biased region" description="Basic residues" evidence="1">
    <location>
        <begin position="407"/>
        <end position="419"/>
    </location>
</feature>
<feature type="region of interest" description="Disordered" evidence="1">
    <location>
        <begin position="354"/>
        <end position="419"/>
    </location>
</feature>
<keyword evidence="4" id="KW-1185">Reference proteome</keyword>